<evidence type="ECO:0000259" key="1">
    <source>
        <dbReference type="Pfam" id="PF02036"/>
    </source>
</evidence>
<feature type="domain" description="SCP2" evidence="1">
    <location>
        <begin position="101"/>
        <end position="187"/>
    </location>
</feature>
<proteinExistence type="predicted"/>
<comment type="caution">
    <text evidence="2">The sequence shown here is derived from an EMBL/GenBank/DDBJ whole genome shotgun (WGS) entry which is preliminary data.</text>
</comment>
<organism evidence="2 3">
    <name type="scientific">Candidatus Methanolliviera hydrocarbonicum</name>
    <dbReference type="NCBI Taxonomy" id="2491085"/>
    <lineage>
        <taxon>Archaea</taxon>
        <taxon>Methanobacteriati</taxon>
        <taxon>Methanobacteriota</taxon>
        <taxon>Candidatus Methanoliparia</taxon>
        <taxon>Candidatus Methanoliparales</taxon>
        <taxon>Candidatus Methanollivieraceae</taxon>
        <taxon>Candidatus Methanolliviera</taxon>
    </lineage>
</organism>
<dbReference type="InterPro" id="IPR036527">
    <property type="entry name" value="SCP2_sterol-bd_dom_sf"/>
</dbReference>
<dbReference type="Pfam" id="PF02036">
    <property type="entry name" value="SCP2"/>
    <property type="match status" value="1"/>
</dbReference>
<sequence length="196" mass="20476">MAENLKNMLEEGFKKSPAELKEALPGMLESVKEAKLEDAMEAIGALGGLTGILDTIGGPDKLNELGKELKDVIPTLIPTINEIVQANIKGNEDLAAAFDKVKSAKVTSGMDLVDMGIALKTKFDAGSFSIENGLEGADLTLVLPTAQLLEMPEIMSGGMSAMMKAFTGGKIKIKGAMMKGAALMPLLGALGKIGKK</sequence>
<protein>
    <recommendedName>
        <fullName evidence="1">SCP2 domain-containing protein</fullName>
    </recommendedName>
</protein>
<dbReference type="Gene3D" id="3.30.1050.10">
    <property type="entry name" value="SCP2 sterol-binding domain"/>
    <property type="match status" value="1"/>
</dbReference>
<dbReference type="AlphaFoldDB" id="A0A520KXK7"/>
<reference evidence="2 3" key="1">
    <citation type="journal article" date="2019" name="Nat. Microbiol.">
        <title>Wide diversity of methane and short-chain alkane metabolisms in uncultured archaea.</title>
        <authorList>
            <person name="Borrel G."/>
            <person name="Adam P.S."/>
            <person name="McKay L.J."/>
            <person name="Chen L.X."/>
            <person name="Sierra-Garcia I.N."/>
            <person name="Sieber C.M."/>
            <person name="Letourneur Q."/>
            <person name="Ghozlane A."/>
            <person name="Andersen G.L."/>
            <person name="Li W.J."/>
            <person name="Hallam S.J."/>
            <person name="Muyzer G."/>
            <person name="de Oliveira V.M."/>
            <person name="Inskeep W.P."/>
            <person name="Banfield J.F."/>
            <person name="Gribaldo S."/>
        </authorList>
    </citation>
    <scope>NUCLEOTIDE SEQUENCE [LARGE SCALE GENOMIC DNA]</scope>
    <source>
        <strain evidence="2">NM1b</strain>
    </source>
</reference>
<accession>A0A520KXK7</accession>
<dbReference type="Proteomes" id="UP000320766">
    <property type="component" value="Unassembled WGS sequence"/>
</dbReference>
<dbReference type="SUPFAM" id="SSF55718">
    <property type="entry name" value="SCP-like"/>
    <property type="match status" value="1"/>
</dbReference>
<evidence type="ECO:0000313" key="3">
    <source>
        <dbReference type="Proteomes" id="UP000320766"/>
    </source>
</evidence>
<dbReference type="EMBL" id="RXIL01000052">
    <property type="protein sequence ID" value="RZN70672.1"/>
    <property type="molecule type" value="Genomic_DNA"/>
</dbReference>
<dbReference type="InterPro" id="IPR003033">
    <property type="entry name" value="SCP2_sterol-bd_dom"/>
</dbReference>
<evidence type="ECO:0000313" key="2">
    <source>
        <dbReference type="EMBL" id="RZN70672.1"/>
    </source>
</evidence>
<gene>
    <name evidence="2" type="ORF">EF807_02960</name>
</gene>
<name>A0A520KXK7_9EURY</name>